<evidence type="ECO:0000259" key="3">
    <source>
        <dbReference type="SMART" id="SM00829"/>
    </source>
</evidence>
<dbReference type="GO" id="GO:0070402">
    <property type="term" value="F:NADPH binding"/>
    <property type="evidence" value="ECO:0007669"/>
    <property type="project" value="TreeGrafter"/>
</dbReference>
<protein>
    <submittedName>
        <fullName evidence="4">NADPH quinone reductase related Zn-dependent oxidoreductase</fullName>
    </submittedName>
</protein>
<dbReference type="Gene3D" id="3.40.50.720">
    <property type="entry name" value="NAD(P)-binding Rossmann-like Domain"/>
    <property type="match status" value="1"/>
</dbReference>
<name>A0A0R2LR06_9LACO</name>
<dbReference type="InterPro" id="IPR036291">
    <property type="entry name" value="NAD(P)-bd_dom_sf"/>
</dbReference>
<keyword evidence="5" id="KW-1185">Reference proteome</keyword>
<dbReference type="SMART" id="SM00829">
    <property type="entry name" value="PKS_ER"/>
    <property type="match status" value="1"/>
</dbReference>
<dbReference type="GO" id="GO:0016651">
    <property type="term" value="F:oxidoreductase activity, acting on NAD(P)H"/>
    <property type="evidence" value="ECO:0007669"/>
    <property type="project" value="TreeGrafter"/>
</dbReference>
<dbReference type="PANTHER" id="PTHR48106">
    <property type="entry name" value="QUINONE OXIDOREDUCTASE PIG3-RELATED"/>
    <property type="match status" value="1"/>
</dbReference>
<proteinExistence type="predicted"/>
<dbReference type="AlphaFoldDB" id="A0A0R2LR06"/>
<dbReference type="STRING" id="616990.IV54_GL002079"/>
<dbReference type="InterPro" id="IPR013154">
    <property type="entry name" value="ADH-like_N"/>
</dbReference>
<dbReference type="SUPFAM" id="SSF50129">
    <property type="entry name" value="GroES-like"/>
    <property type="match status" value="1"/>
</dbReference>
<dbReference type="InterPro" id="IPR011032">
    <property type="entry name" value="GroES-like_sf"/>
</dbReference>
<dbReference type="SUPFAM" id="SSF51735">
    <property type="entry name" value="NAD(P)-binding Rossmann-fold domains"/>
    <property type="match status" value="1"/>
</dbReference>
<dbReference type="OrthoDB" id="9792162at2"/>
<dbReference type="RefSeq" id="WP_057878508.1">
    <property type="nucleotide sequence ID" value="NZ_JQCA01000060.1"/>
</dbReference>
<dbReference type="Gene3D" id="3.90.180.10">
    <property type="entry name" value="Medium-chain alcohol dehydrogenases, catalytic domain"/>
    <property type="match status" value="1"/>
</dbReference>
<reference evidence="4 5" key="1">
    <citation type="journal article" date="2015" name="Genome Announc.">
        <title>Expanding the biotechnology potential of lactobacilli through comparative genomics of 213 strains and associated genera.</title>
        <authorList>
            <person name="Sun Z."/>
            <person name="Harris H.M."/>
            <person name="McCann A."/>
            <person name="Guo C."/>
            <person name="Argimon S."/>
            <person name="Zhang W."/>
            <person name="Yang X."/>
            <person name="Jeffery I.B."/>
            <person name="Cooney J.C."/>
            <person name="Kagawa T.F."/>
            <person name="Liu W."/>
            <person name="Song Y."/>
            <person name="Salvetti E."/>
            <person name="Wrobel A."/>
            <person name="Rasinkangas P."/>
            <person name="Parkhill J."/>
            <person name="Rea M.C."/>
            <person name="O'Sullivan O."/>
            <person name="Ritari J."/>
            <person name="Douillard F.P."/>
            <person name="Paul Ross R."/>
            <person name="Yang R."/>
            <person name="Briner A.E."/>
            <person name="Felis G.E."/>
            <person name="de Vos W.M."/>
            <person name="Barrangou R."/>
            <person name="Klaenhammer T.R."/>
            <person name="Caufield P.W."/>
            <person name="Cui Y."/>
            <person name="Zhang H."/>
            <person name="O'Toole P.W."/>
        </authorList>
    </citation>
    <scope>NUCLEOTIDE SEQUENCE [LARGE SCALE GENOMIC DNA]</scope>
    <source>
        <strain evidence="4 5">DSM 22467</strain>
    </source>
</reference>
<dbReference type="Pfam" id="PF13602">
    <property type="entry name" value="ADH_zinc_N_2"/>
    <property type="match status" value="1"/>
</dbReference>
<keyword evidence="1" id="KW-0521">NADP</keyword>
<gene>
    <name evidence="4" type="ORF">IV54_GL002079</name>
</gene>
<comment type="caution">
    <text evidence="4">The sequence shown here is derived from an EMBL/GenBank/DDBJ whole genome shotgun (WGS) entry which is preliminary data.</text>
</comment>
<organism evidence="4 5">
    <name type="scientific">Levilactobacillus paucivorans</name>
    <dbReference type="NCBI Taxonomy" id="616990"/>
    <lineage>
        <taxon>Bacteria</taxon>
        <taxon>Bacillati</taxon>
        <taxon>Bacillota</taxon>
        <taxon>Bacilli</taxon>
        <taxon>Lactobacillales</taxon>
        <taxon>Lactobacillaceae</taxon>
        <taxon>Levilactobacillus</taxon>
    </lineage>
</organism>
<dbReference type="PANTHER" id="PTHR48106:SF18">
    <property type="entry name" value="QUINONE OXIDOREDUCTASE PIG3"/>
    <property type="match status" value="1"/>
</dbReference>
<accession>A0A0R2LR06</accession>
<feature type="domain" description="Enoyl reductase (ER)" evidence="3">
    <location>
        <begin position="10"/>
        <end position="314"/>
    </location>
</feature>
<dbReference type="PATRIC" id="fig|616990.3.peg.2199"/>
<sequence length="316" mass="34134">MKAIVVSHPGGPEVLTYTDVPKPSVKPGWTLMAVKARGVNHSEVFTRDGESPSVKFPRILGIEAVGEVVTTTDTKRLPVGQTVVTFMGEMGRAYDGSYAEFALIPNEQLFPITTALSWADLAAVPETYYTAYGALEGLRLHDGETLMVRGGTSGVGVAAAKLAHAMADVTVTASTRNLAKRDQLLAAGFDDVVLDRDEHLPQGTRYDKILELIGALTVPESLQHLNPGGIVSATGELGGQWGLNDFEPVSKIPSNTYLTAFYSGDIDEQRLRTLFELIDSHHLDVRPAKVFSLQEMRAAHEYLGSQHSFGKVVVVS</sequence>
<dbReference type="Proteomes" id="UP000051906">
    <property type="component" value="Unassembled WGS sequence"/>
</dbReference>
<keyword evidence="2" id="KW-0560">Oxidoreductase</keyword>
<dbReference type="Pfam" id="PF08240">
    <property type="entry name" value="ADH_N"/>
    <property type="match status" value="1"/>
</dbReference>
<evidence type="ECO:0000256" key="1">
    <source>
        <dbReference type="ARBA" id="ARBA00022857"/>
    </source>
</evidence>
<evidence type="ECO:0000313" key="4">
    <source>
        <dbReference type="EMBL" id="KRO03718.1"/>
    </source>
</evidence>
<evidence type="ECO:0000256" key="2">
    <source>
        <dbReference type="ARBA" id="ARBA00023002"/>
    </source>
</evidence>
<dbReference type="EMBL" id="JQCA01000060">
    <property type="protein sequence ID" value="KRO03718.1"/>
    <property type="molecule type" value="Genomic_DNA"/>
</dbReference>
<evidence type="ECO:0000313" key="5">
    <source>
        <dbReference type="Proteomes" id="UP000051906"/>
    </source>
</evidence>
<dbReference type="InterPro" id="IPR020843">
    <property type="entry name" value="ER"/>
</dbReference>